<dbReference type="PaxDb" id="29760-VIT_08s0056g01440.t01"/>
<dbReference type="InterPro" id="IPR012162">
    <property type="entry name" value="PNPase"/>
</dbReference>
<dbReference type="GO" id="GO:0004654">
    <property type="term" value="F:polyribonucleotide nucleotidyltransferase activity"/>
    <property type="evidence" value="ECO:0007669"/>
    <property type="project" value="InterPro"/>
</dbReference>
<evidence type="ECO:0000313" key="2">
    <source>
        <dbReference type="Proteomes" id="UP000009183"/>
    </source>
</evidence>
<dbReference type="InterPro" id="IPR020568">
    <property type="entry name" value="Ribosomal_Su5_D2-typ_SF"/>
</dbReference>
<dbReference type="HOGENOM" id="CLU_1725633_0_0_1"/>
<sequence>MLANPSIHAPLLHTNRWRLPLSCNLHRSLRPKKAPRSSSSLLFSSKSCSFGVRALAESQASEINPSSVEAPPGVAQPFSVKIPVGDRHILVETGHIGRQASGSVTVTDGETQVISINLLVSHQPDKGLDFKRDLSIPDKLGRENWRRLRILG</sequence>
<dbReference type="STRING" id="29760.F6HMM8"/>
<organism evidence="1 2">
    <name type="scientific">Vitis vinifera</name>
    <name type="common">Grape</name>
    <dbReference type="NCBI Taxonomy" id="29760"/>
    <lineage>
        <taxon>Eukaryota</taxon>
        <taxon>Viridiplantae</taxon>
        <taxon>Streptophyta</taxon>
        <taxon>Embryophyta</taxon>
        <taxon>Tracheophyta</taxon>
        <taxon>Spermatophyta</taxon>
        <taxon>Magnoliopsida</taxon>
        <taxon>eudicotyledons</taxon>
        <taxon>Gunneridae</taxon>
        <taxon>Pentapetalae</taxon>
        <taxon>rosids</taxon>
        <taxon>Vitales</taxon>
        <taxon>Vitaceae</taxon>
        <taxon>Viteae</taxon>
        <taxon>Vitis</taxon>
    </lineage>
</organism>
<dbReference type="EMBL" id="FN595995">
    <property type="protein sequence ID" value="CCB56010.1"/>
    <property type="molecule type" value="Genomic_DNA"/>
</dbReference>
<dbReference type="SUPFAM" id="SSF54211">
    <property type="entry name" value="Ribosomal protein S5 domain 2-like"/>
    <property type="match status" value="1"/>
</dbReference>
<dbReference type="GO" id="GO:0006402">
    <property type="term" value="P:mRNA catabolic process"/>
    <property type="evidence" value="ECO:0007669"/>
    <property type="project" value="InterPro"/>
</dbReference>
<dbReference type="eggNOG" id="ENOG502T0WU">
    <property type="taxonomic scope" value="Eukaryota"/>
</dbReference>
<name>F6HMM8_VITVI</name>
<dbReference type="InterPro" id="IPR027408">
    <property type="entry name" value="PNPase/RNase_PH_dom_sf"/>
</dbReference>
<dbReference type="ExpressionAtlas" id="F6HMM8">
    <property type="expression patterns" value="baseline and differential"/>
</dbReference>
<dbReference type="Gene3D" id="3.30.230.70">
    <property type="entry name" value="GHMP Kinase, N-terminal domain"/>
    <property type="match status" value="1"/>
</dbReference>
<accession>F6HMM8</accession>
<dbReference type="PANTHER" id="PTHR11252:SF0">
    <property type="entry name" value="POLYRIBONUCLEOTIDE NUCLEOTIDYLTRANSFERASE 1, MITOCHONDRIAL"/>
    <property type="match status" value="1"/>
</dbReference>
<protein>
    <submittedName>
        <fullName evidence="1">Uncharacterized protein</fullName>
    </submittedName>
</protein>
<dbReference type="InParanoid" id="F6HMM8"/>
<dbReference type="GO" id="GO:0003723">
    <property type="term" value="F:RNA binding"/>
    <property type="evidence" value="ECO:0007669"/>
    <property type="project" value="InterPro"/>
</dbReference>
<dbReference type="Proteomes" id="UP000009183">
    <property type="component" value="Chromosome 8"/>
</dbReference>
<proteinExistence type="predicted"/>
<evidence type="ECO:0000313" key="1">
    <source>
        <dbReference type="EMBL" id="CCB56010.1"/>
    </source>
</evidence>
<dbReference type="PANTHER" id="PTHR11252">
    <property type="entry name" value="POLYRIBONUCLEOTIDE NUCLEOTIDYLTRANSFERASE"/>
    <property type="match status" value="1"/>
</dbReference>
<dbReference type="AlphaFoldDB" id="F6HMM8"/>
<gene>
    <name evidence="1" type="ordered locus">VIT_08s0056g01440</name>
</gene>
<keyword evidence="2" id="KW-1185">Reference proteome</keyword>
<reference evidence="2" key="1">
    <citation type="journal article" date="2007" name="Nature">
        <title>The grapevine genome sequence suggests ancestral hexaploidization in major angiosperm phyla.</title>
        <authorList>
            <consortium name="The French-Italian Public Consortium for Grapevine Genome Characterization."/>
            <person name="Jaillon O."/>
            <person name="Aury J.-M."/>
            <person name="Noel B."/>
            <person name="Policriti A."/>
            <person name="Clepet C."/>
            <person name="Casagrande A."/>
            <person name="Choisne N."/>
            <person name="Aubourg S."/>
            <person name="Vitulo N."/>
            <person name="Jubin C."/>
            <person name="Vezzi A."/>
            <person name="Legeai F."/>
            <person name="Hugueney P."/>
            <person name="Dasilva C."/>
            <person name="Horner D."/>
            <person name="Mica E."/>
            <person name="Jublot D."/>
            <person name="Poulain J."/>
            <person name="Bruyere C."/>
            <person name="Billault A."/>
            <person name="Segurens B."/>
            <person name="Gouyvenoux M."/>
            <person name="Ugarte E."/>
            <person name="Cattonaro F."/>
            <person name="Anthouard V."/>
            <person name="Vico V."/>
            <person name="Del Fabbro C."/>
            <person name="Alaux M."/>
            <person name="Di Gaspero G."/>
            <person name="Dumas V."/>
            <person name="Felice N."/>
            <person name="Paillard S."/>
            <person name="Juman I."/>
            <person name="Moroldo M."/>
            <person name="Scalabrin S."/>
            <person name="Canaguier A."/>
            <person name="Le Clainche I."/>
            <person name="Malacrida G."/>
            <person name="Durand E."/>
            <person name="Pesole G."/>
            <person name="Laucou V."/>
            <person name="Chatelet P."/>
            <person name="Merdinoglu D."/>
            <person name="Delledonne M."/>
            <person name="Pezzotti M."/>
            <person name="Lecharny A."/>
            <person name="Scarpelli C."/>
            <person name="Artiguenave F."/>
            <person name="Pe M.E."/>
            <person name="Valle G."/>
            <person name="Morgante M."/>
            <person name="Caboche M."/>
            <person name="Adam-Blondon A.-F."/>
            <person name="Weissenbach J."/>
            <person name="Quetier F."/>
            <person name="Wincker P."/>
        </authorList>
    </citation>
    <scope>NUCLEOTIDE SEQUENCE [LARGE SCALE GENOMIC DNA]</scope>
    <source>
        <strain evidence="2">cv. Pinot noir / PN40024</strain>
    </source>
</reference>